<keyword evidence="2" id="KW-1185">Reference proteome</keyword>
<gene>
    <name evidence="1" type="ORF">CEXT_794641</name>
</gene>
<accession>A0AAV4TP37</accession>
<evidence type="ECO:0000313" key="2">
    <source>
        <dbReference type="Proteomes" id="UP001054945"/>
    </source>
</evidence>
<name>A0AAV4TP37_CAEEX</name>
<reference evidence="1 2" key="1">
    <citation type="submission" date="2021-06" db="EMBL/GenBank/DDBJ databases">
        <title>Caerostris extrusa draft genome.</title>
        <authorList>
            <person name="Kono N."/>
            <person name="Arakawa K."/>
        </authorList>
    </citation>
    <scope>NUCLEOTIDE SEQUENCE [LARGE SCALE GENOMIC DNA]</scope>
</reference>
<dbReference type="Proteomes" id="UP001054945">
    <property type="component" value="Unassembled WGS sequence"/>
</dbReference>
<dbReference type="EMBL" id="BPLR01011499">
    <property type="protein sequence ID" value="GIY46914.1"/>
    <property type="molecule type" value="Genomic_DNA"/>
</dbReference>
<dbReference type="AlphaFoldDB" id="A0AAV4TP37"/>
<evidence type="ECO:0000313" key="1">
    <source>
        <dbReference type="EMBL" id="GIY46914.1"/>
    </source>
</evidence>
<organism evidence="1 2">
    <name type="scientific">Caerostris extrusa</name>
    <name type="common">Bark spider</name>
    <name type="synonym">Caerostris bankana</name>
    <dbReference type="NCBI Taxonomy" id="172846"/>
    <lineage>
        <taxon>Eukaryota</taxon>
        <taxon>Metazoa</taxon>
        <taxon>Ecdysozoa</taxon>
        <taxon>Arthropoda</taxon>
        <taxon>Chelicerata</taxon>
        <taxon>Arachnida</taxon>
        <taxon>Araneae</taxon>
        <taxon>Araneomorphae</taxon>
        <taxon>Entelegynae</taxon>
        <taxon>Araneoidea</taxon>
        <taxon>Araneidae</taxon>
        <taxon>Caerostris</taxon>
    </lineage>
</organism>
<comment type="caution">
    <text evidence="1">The sequence shown here is derived from an EMBL/GenBank/DDBJ whole genome shotgun (WGS) entry which is preliminary data.</text>
</comment>
<protein>
    <submittedName>
        <fullName evidence="1">Uncharacterized protein</fullName>
    </submittedName>
</protein>
<sequence length="73" mass="8381">MPRSHGDTLDGIQTVALGEARLLRGGRGRIWRVIVTWCFRSDDFTILLIIIIAQDVSQIKEKDKKKRGKSFRL</sequence>
<proteinExistence type="predicted"/>